<evidence type="ECO:0000256" key="3">
    <source>
        <dbReference type="ARBA" id="ARBA00022833"/>
    </source>
</evidence>
<dbReference type="Pfam" id="PF03108">
    <property type="entry name" value="DBD_Tnp_Mut"/>
    <property type="match status" value="1"/>
</dbReference>
<dbReference type="Proteomes" id="UP000694240">
    <property type="component" value="Chromosome 11"/>
</dbReference>
<dbReference type="PROSITE" id="PS50966">
    <property type="entry name" value="ZF_SWIM"/>
    <property type="match status" value="1"/>
</dbReference>
<sequence length="883" mass="99757">MVLIRELEHRVVAVQIGHWERDAIGKWRFEQDPNERQRNMRLREGDGIDTITTMLKQEYNISDVETRLKLTFRWPSWMLLVDDGTTRPQTIKTDNDMDLFLSMKVDVADLILFVTRKNDAGVVTESPTLSNSAGSSSQPQSATLIHEDYVVVELPSSDSDDDSGDSRRADPWNERLDGLMSKKISNLEVGSASTVPTYADEENTFFGVDLSMGVFGRDAAPVLDNNIDGGNTVVDQAIDDATYEGDDIFVGRVYKIKEDFKFKMAIHALQRKFHFRHTRSDKKVVLLNCVADSCPWRVYVVRLEDSDNYQVRSACLEHTCSVEARSNYHKQASARVVGEFMRPQYMGAGTGPRPGDVQRICLNDHRVPISYWKAWRARGIAMDGARGSMGNSYSLLPAYLHALKAANPGTLTALETTVDELGNQRFKYLFFALAASINGLKFMRKVIVIDGAHLRENYGGCVITASAQDGNFQIFPVAFGIVDSENDRAWEWFLTMLRQILPNDPTVTFVSDRHSSIYSSLRKVFPNAAHAACVVHLQRNISSIFKAKTLSFLVSRAARAYRITDFHLVFGEICRVSPECGAYLKSIGFGHWARSYFVGERYNVMTSNVAESLNAVLKEAREFPIVYIVEFVRKTLMSWFAIRRETAKQEATMLTPKVREILQENFEKSGGFAVRKVNTGEYDVVGGAKGGYHVQLALRSCTCREFNFLKIPCPHAVAAAIVDQVPMHSLVDVHYTSCYWVMAYKDSINPVPALSSLHELPEDIASMNLLPPQTKRAPGRPKKKRFFSRGEFQVRATSLATFSYTNMYPIHRYKARYILMYPSILFRRKGCEDRMFAQDARLRGTTGPLAACPYSKSHRASTYSEKFILNTLYPDMDVVNPVL</sequence>
<keyword evidence="2 4" id="KW-0863">Zinc-finger</keyword>
<keyword evidence="3" id="KW-0862">Zinc</keyword>
<comment type="caution">
    <text evidence="6">The sequence shown here is derived from an EMBL/GenBank/DDBJ whole genome shotgun (WGS) entry which is preliminary data.</text>
</comment>
<dbReference type="Pfam" id="PF04434">
    <property type="entry name" value="SWIM"/>
    <property type="match status" value="1"/>
</dbReference>
<keyword evidence="1" id="KW-0479">Metal-binding</keyword>
<dbReference type="PANTHER" id="PTHR31973:SF113">
    <property type="entry name" value="PROTEIN FAR1-RELATED SEQUENCE 5-LIKE"/>
    <property type="match status" value="1"/>
</dbReference>
<evidence type="ECO:0000313" key="6">
    <source>
        <dbReference type="EMBL" id="KAG7550776.1"/>
    </source>
</evidence>
<dbReference type="InterPro" id="IPR004332">
    <property type="entry name" value="Transposase_MuDR"/>
</dbReference>
<reference evidence="6 7" key="1">
    <citation type="submission" date="2020-12" db="EMBL/GenBank/DDBJ databases">
        <title>Concerted genomic and epigenomic changes stabilize Arabidopsis allopolyploids.</title>
        <authorList>
            <person name="Chen Z."/>
        </authorList>
    </citation>
    <scope>NUCLEOTIDE SEQUENCE [LARGE SCALE GENOMIC DNA]</scope>
    <source>
        <strain evidence="6">Allo738</strain>
        <tissue evidence="6">Leaf</tissue>
    </source>
</reference>
<dbReference type="SMART" id="SM00575">
    <property type="entry name" value="ZnF_PMZ"/>
    <property type="match status" value="1"/>
</dbReference>
<dbReference type="PANTHER" id="PTHR31973">
    <property type="entry name" value="POLYPROTEIN, PUTATIVE-RELATED"/>
    <property type="match status" value="1"/>
</dbReference>
<gene>
    <name evidence="6" type="ORF">ISN45_Aa06g015280</name>
</gene>
<protein>
    <submittedName>
        <fullName evidence="6">Zinc finger PMZ-type</fullName>
    </submittedName>
</protein>
<organism evidence="6 7">
    <name type="scientific">Arabidopsis thaliana x Arabidopsis arenosa</name>
    <dbReference type="NCBI Taxonomy" id="1240361"/>
    <lineage>
        <taxon>Eukaryota</taxon>
        <taxon>Viridiplantae</taxon>
        <taxon>Streptophyta</taxon>
        <taxon>Embryophyta</taxon>
        <taxon>Tracheophyta</taxon>
        <taxon>Spermatophyta</taxon>
        <taxon>Magnoliopsida</taxon>
        <taxon>eudicotyledons</taxon>
        <taxon>Gunneridae</taxon>
        <taxon>Pentapetalae</taxon>
        <taxon>rosids</taxon>
        <taxon>malvids</taxon>
        <taxon>Brassicales</taxon>
        <taxon>Brassicaceae</taxon>
        <taxon>Camelineae</taxon>
        <taxon>Arabidopsis</taxon>
    </lineage>
</organism>
<accession>A0A8T1YXB9</accession>
<dbReference type="InterPro" id="IPR007527">
    <property type="entry name" value="Znf_SWIM"/>
</dbReference>
<evidence type="ECO:0000256" key="4">
    <source>
        <dbReference type="PROSITE-ProRule" id="PRU00325"/>
    </source>
</evidence>
<dbReference type="Pfam" id="PF10551">
    <property type="entry name" value="MULE"/>
    <property type="match status" value="1"/>
</dbReference>
<proteinExistence type="predicted"/>
<dbReference type="InterPro" id="IPR018289">
    <property type="entry name" value="MULE_transposase_dom"/>
</dbReference>
<dbReference type="GO" id="GO:0008270">
    <property type="term" value="F:zinc ion binding"/>
    <property type="evidence" value="ECO:0007669"/>
    <property type="project" value="UniProtKB-KW"/>
</dbReference>
<feature type="domain" description="SWIM-type" evidence="5">
    <location>
        <begin position="692"/>
        <end position="724"/>
    </location>
</feature>
<evidence type="ECO:0000256" key="1">
    <source>
        <dbReference type="ARBA" id="ARBA00022723"/>
    </source>
</evidence>
<evidence type="ECO:0000259" key="5">
    <source>
        <dbReference type="PROSITE" id="PS50966"/>
    </source>
</evidence>
<name>A0A8T1YXB9_9BRAS</name>
<evidence type="ECO:0000313" key="7">
    <source>
        <dbReference type="Proteomes" id="UP000694240"/>
    </source>
</evidence>
<keyword evidence="7" id="KW-1185">Reference proteome</keyword>
<dbReference type="EMBL" id="JAEFBK010000011">
    <property type="protein sequence ID" value="KAG7550776.1"/>
    <property type="molecule type" value="Genomic_DNA"/>
</dbReference>
<evidence type="ECO:0000256" key="2">
    <source>
        <dbReference type="ARBA" id="ARBA00022771"/>
    </source>
</evidence>
<dbReference type="AlphaFoldDB" id="A0A8T1YXB9"/>
<dbReference type="InterPro" id="IPR006564">
    <property type="entry name" value="Znf_PMZ"/>
</dbReference>